<dbReference type="InterPro" id="IPR011990">
    <property type="entry name" value="TPR-like_helical_dom_sf"/>
</dbReference>
<dbReference type="AlphaFoldDB" id="A0A1G8W087"/>
<keyword evidence="2" id="KW-1185">Reference proteome</keyword>
<gene>
    <name evidence="1" type="ORF">SAMN05216555_11560</name>
</gene>
<evidence type="ECO:0000313" key="1">
    <source>
        <dbReference type="EMBL" id="SDJ71536.1"/>
    </source>
</evidence>
<dbReference type="OrthoDB" id="3777470at2"/>
<proteinExistence type="predicted"/>
<accession>A0A1G8W087</accession>
<dbReference type="Gene3D" id="1.25.40.10">
    <property type="entry name" value="Tetratricopeptide repeat domain"/>
    <property type="match status" value="1"/>
</dbReference>
<dbReference type="SUPFAM" id="SSF48452">
    <property type="entry name" value="TPR-like"/>
    <property type="match status" value="1"/>
</dbReference>
<dbReference type="RefSeq" id="WP_074590683.1">
    <property type="nucleotide sequence ID" value="NZ_FNEI01000015.1"/>
</dbReference>
<dbReference type="Proteomes" id="UP000182130">
    <property type="component" value="Unassembled WGS sequence"/>
</dbReference>
<reference evidence="2" key="1">
    <citation type="submission" date="2016-10" db="EMBL/GenBank/DDBJ databases">
        <authorList>
            <person name="Varghese N."/>
            <person name="Submissions S."/>
        </authorList>
    </citation>
    <scope>NUCLEOTIDE SEQUENCE [LARGE SCALE GENOMIC DNA]</scope>
    <source>
        <strain evidence="2">CGMCC 1.10783</strain>
    </source>
</reference>
<evidence type="ECO:0008006" key="3">
    <source>
        <dbReference type="Google" id="ProtNLM"/>
    </source>
</evidence>
<dbReference type="STRING" id="1045773.SAMN05216555_11560"/>
<name>A0A1G8W087_9MICC</name>
<sequence>MLEQRTLDGLWNFDNPALSEARFREAMQDSRFDDFERLELATQLGRAIGLQGRYEEADALLDSIDTEEEPTIAIRVLLERGRLLNSSGHPAMAVPLLEQAAELGDHLGEEFLTVDALHMLAIADSGHQESWTRSALEYASAVDDPRTKRWMVSLHNNLGWALYDDGRRTEALVEFQLAEQWAERVGTPQQQQWAREAIEECERSLSRRP</sequence>
<protein>
    <recommendedName>
        <fullName evidence="3">Tetratricopeptide repeat-containing protein</fullName>
    </recommendedName>
</protein>
<organism evidence="1 2">
    <name type="scientific">Arthrobacter cupressi</name>
    <dbReference type="NCBI Taxonomy" id="1045773"/>
    <lineage>
        <taxon>Bacteria</taxon>
        <taxon>Bacillati</taxon>
        <taxon>Actinomycetota</taxon>
        <taxon>Actinomycetes</taxon>
        <taxon>Micrococcales</taxon>
        <taxon>Micrococcaceae</taxon>
        <taxon>Arthrobacter</taxon>
    </lineage>
</organism>
<evidence type="ECO:0000313" key="2">
    <source>
        <dbReference type="Proteomes" id="UP000182130"/>
    </source>
</evidence>
<dbReference type="EMBL" id="FNEI01000015">
    <property type="protein sequence ID" value="SDJ71536.1"/>
    <property type="molecule type" value="Genomic_DNA"/>
</dbReference>